<evidence type="ECO:0000313" key="1">
    <source>
        <dbReference type="EMBL" id="GAG67037.1"/>
    </source>
</evidence>
<gene>
    <name evidence="1" type="ORF">S01H4_20749</name>
</gene>
<reference evidence="1" key="1">
    <citation type="journal article" date="2014" name="Front. Microbiol.">
        <title>High frequency of phylogenetically diverse reductive dehalogenase-homologous genes in deep subseafloor sedimentary metagenomes.</title>
        <authorList>
            <person name="Kawai M."/>
            <person name="Futagami T."/>
            <person name="Toyoda A."/>
            <person name="Takaki Y."/>
            <person name="Nishi S."/>
            <person name="Hori S."/>
            <person name="Arai W."/>
            <person name="Tsubouchi T."/>
            <person name="Morono Y."/>
            <person name="Uchiyama I."/>
            <person name="Ito T."/>
            <person name="Fujiyama A."/>
            <person name="Inagaki F."/>
            <person name="Takami H."/>
        </authorList>
    </citation>
    <scope>NUCLEOTIDE SEQUENCE</scope>
    <source>
        <strain evidence="1">Expedition CK06-06</strain>
    </source>
</reference>
<protein>
    <submittedName>
        <fullName evidence="1">Uncharacterized protein</fullName>
    </submittedName>
</protein>
<organism evidence="1">
    <name type="scientific">marine sediment metagenome</name>
    <dbReference type="NCBI Taxonomy" id="412755"/>
    <lineage>
        <taxon>unclassified sequences</taxon>
        <taxon>metagenomes</taxon>
        <taxon>ecological metagenomes</taxon>
    </lineage>
</organism>
<name>X1AAN6_9ZZZZ</name>
<sequence length="36" mass="3931">MDKSDAINIARVYAGLINNTFNPQQVILFGSYAKGT</sequence>
<comment type="caution">
    <text evidence="1">The sequence shown here is derived from an EMBL/GenBank/DDBJ whole genome shotgun (WGS) entry which is preliminary data.</text>
</comment>
<dbReference type="AlphaFoldDB" id="X1AAN6"/>
<dbReference type="EMBL" id="BART01009352">
    <property type="protein sequence ID" value="GAG67037.1"/>
    <property type="molecule type" value="Genomic_DNA"/>
</dbReference>
<accession>X1AAN6</accession>
<feature type="non-terminal residue" evidence="1">
    <location>
        <position position="36"/>
    </location>
</feature>
<proteinExistence type="predicted"/>